<evidence type="ECO:0000313" key="4">
    <source>
        <dbReference type="Proteomes" id="UP000053240"/>
    </source>
</evidence>
<reference evidence="3 4" key="1">
    <citation type="journal article" date="2015" name="Nat. Commun.">
        <title>Outbred genome sequencing and CRISPR/Cas9 gene editing in butterflies.</title>
        <authorList>
            <person name="Li X."/>
            <person name="Fan D."/>
            <person name="Zhang W."/>
            <person name="Liu G."/>
            <person name="Zhang L."/>
            <person name="Zhao L."/>
            <person name="Fang X."/>
            <person name="Chen L."/>
            <person name="Dong Y."/>
            <person name="Chen Y."/>
            <person name="Ding Y."/>
            <person name="Zhao R."/>
            <person name="Feng M."/>
            <person name="Zhu Y."/>
            <person name="Feng Y."/>
            <person name="Jiang X."/>
            <person name="Zhu D."/>
            <person name="Xiang H."/>
            <person name="Feng X."/>
            <person name="Li S."/>
            <person name="Wang J."/>
            <person name="Zhang G."/>
            <person name="Kronforst M.R."/>
            <person name="Wang W."/>
        </authorList>
    </citation>
    <scope>NUCLEOTIDE SEQUENCE [LARGE SCALE GENOMIC DNA]</scope>
    <source>
        <strain evidence="3">Ya'a_city_454_Pm</strain>
        <tissue evidence="3">Whole body</tissue>
    </source>
</reference>
<organism evidence="3 4">
    <name type="scientific">Papilio machaon</name>
    <name type="common">Old World swallowtail butterfly</name>
    <dbReference type="NCBI Taxonomy" id="76193"/>
    <lineage>
        <taxon>Eukaryota</taxon>
        <taxon>Metazoa</taxon>
        <taxon>Ecdysozoa</taxon>
        <taxon>Arthropoda</taxon>
        <taxon>Hexapoda</taxon>
        <taxon>Insecta</taxon>
        <taxon>Pterygota</taxon>
        <taxon>Neoptera</taxon>
        <taxon>Endopterygota</taxon>
        <taxon>Lepidoptera</taxon>
        <taxon>Glossata</taxon>
        <taxon>Ditrysia</taxon>
        <taxon>Papilionoidea</taxon>
        <taxon>Papilionidae</taxon>
        <taxon>Papilioninae</taxon>
        <taxon>Papilio</taxon>
    </lineage>
</organism>
<dbReference type="Pfam" id="PF00194">
    <property type="entry name" value="Carb_anhydrase"/>
    <property type="match status" value="1"/>
</dbReference>
<evidence type="ECO:0000256" key="1">
    <source>
        <dbReference type="ARBA" id="ARBA00010718"/>
    </source>
</evidence>
<dbReference type="PROSITE" id="PS51144">
    <property type="entry name" value="ALPHA_CA_2"/>
    <property type="match status" value="1"/>
</dbReference>
<keyword evidence="4" id="KW-1185">Reference proteome</keyword>
<evidence type="ECO:0000313" key="3">
    <source>
        <dbReference type="EMBL" id="KPJ06004.1"/>
    </source>
</evidence>
<proteinExistence type="inferred from homology"/>
<dbReference type="InParanoid" id="A0A194QKT0"/>
<comment type="similarity">
    <text evidence="1">Belongs to the alpha-carbonic anhydrase family.</text>
</comment>
<evidence type="ECO:0000259" key="2">
    <source>
        <dbReference type="PROSITE" id="PS51144"/>
    </source>
</evidence>
<dbReference type="PANTHER" id="PTHR18952">
    <property type="entry name" value="CARBONIC ANHYDRASE"/>
    <property type="match status" value="1"/>
</dbReference>
<dbReference type="AlphaFoldDB" id="A0A194QKT0"/>
<dbReference type="GO" id="GO:0004089">
    <property type="term" value="F:carbonate dehydratase activity"/>
    <property type="evidence" value="ECO:0007669"/>
    <property type="project" value="InterPro"/>
</dbReference>
<accession>A0A194QKT0</accession>
<dbReference type="Gene3D" id="3.10.200.10">
    <property type="entry name" value="Alpha carbonic anhydrase"/>
    <property type="match status" value="1"/>
</dbReference>
<dbReference type="STRING" id="76193.A0A194QKT0"/>
<dbReference type="Proteomes" id="UP000053240">
    <property type="component" value="Unassembled WGS sequence"/>
</dbReference>
<dbReference type="GO" id="GO:0008270">
    <property type="term" value="F:zinc ion binding"/>
    <property type="evidence" value="ECO:0007669"/>
    <property type="project" value="InterPro"/>
</dbReference>
<dbReference type="SMART" id="SM01057">
    <property type="entry name" value="Carb_anhydrase"/>
    <property type="match status" value="1"/>
</dbReference>
<feature type="domain" description="Alpha-carbonic anhydrase" evidence="2">
    <location>
        <begin position="11"/>
        <end position="268"/>
    </location>
</feature>
<dbReference type="KEGG" id="pmac:106720239"/>
<gene>
    <name evidence="3" type="ORF">RR48_14446</name>
</gene>
<dbReference type="InterPro" id="IPR036398">
    <property type="entry name" value="CA_dom_sf"/>
</dbReference>
<dbReference type="SUPFAM" id="SSF51069">
    <property type="entry name" value="Carbonic anhydrase"/>
    <property type="match status" value="1"/>
</dbReference>
<dbReference type="PANTHER" id="PTHR18952:SF114">
    <property type="entry name" value="CARBONIC ANHYDRASE 3, ISOFORM A"/>
    <property type="match status" value="1"/>
</dbReference>
<dbReference type="OrthoDB" id="429145at2759"/>
<sequence length="273" mass="30587">MVNKIIKLYLPTINVTSSKTVSEAEQISKLRASQSPIAISVQRCPTWSSLDPLQFRGYWDNSANGTLLNTGQTAYFTFESSARPRLSGGPLIGEYIFEQMHFHWSVDDFTGCEHVLDGHGYAAECHLVHYNTKYQSLEAAVAHPDGLAVVGFLLEVVDAPNPSFDEFVEGLEKIKKRDQTCEVSSESLAWMDREDLSNGNYVTYKGSLTTPPYTECVTWIIYEKPVHIGSEQLGLLRQLEGPDSIPIERNVRPTQRHPPGHSVIYVKQVKAKL</sequence>
<protein>
    <submittedName>
        <fullName evidence="3">Carbonic anhydrase 2</fullName>
    </submittedName>
</protein>
<dbReference type="InterPro" id="IPR001148">
    <property type="entry name" value="CA_dom"/>
</dbReference>
<dbReference type="OMA" id="QRCPTWS"/>
<dbReference type="FunCoup" id="A0A194QKT0">
    <property type="interactions" value="109"/>
</dbReference>
<dbReference type="CDD" id="cd00326">
    <property type="entry name" value="alpha_CA"/>
    <property type="match status" value="1"/>
</dbReference>
<dbReference type="GO" id="GO:0005737">
    <property type="term" value="C:cytoplasm"/>
    <property type="evidence" value="ECO:0007669"/>
    <property type="project" value="TreeGrafter"/>
</dbReference>
<name>A0A194QKT0_PAPMA</name>
<dbReference type="EMBL" id="KQ461198">
    <property type="protein sequence ID" value="KPJ06004.1"/>
    <property type="molecule type" value="Genomic_DNA"/>
</dbReference>
<dbReference type="InterPro" id="IPR023561">
    <property type="entry name" value="Carbonic_anhydrase_a-class"/>
</dbReference>